<dbReference type="EMBL" id="CP094358">
    <property type="protein sequence ID" value="UOB16166.1"/>
    <property type="molecule type" value="Genomic_DNA"/>
</dbReference>
<dbReference type="Gene3D" id="1.10.3680.10">
    <property type="entry name" value="TerB-like"/>
    <property type="match status" value="1"/>
</dbReference>
<dbReference type="SUPFAM" id="SSF158682">
    <property type="entry name" value="TerB-like"/>
    <property type="match status" value="1"/>
</dbReference>
<accession>A0A9E7CSE8</accession>
<proteinExistence type="predicted"/>
<dbReference type="KEGG" id="fbm:MQE35_10500"/>
<keyword evidence="3" id="KW-1185">Reference proteome</keyword>
<evidence type="ECO:0000313" key="2">
    <source>
        <dbReference type="EMBL" id="UOB16166.1"/>
    </source>
</evidence>
<dbReference type="InterPro" id="IPR029024">
    <property type="entry name" value="TerB-like"/>
</dbReference>
<evidence type="ECO:0000259" key="1">
    <source>
        <dbReference type="Pfam" id="PF05099"/>
    </source>
</evidence>
<dbReference type="Pfam" id="PF05099">
    <property type="entry name" value="TerB"/>
    <property type="match status" value="1"/>
</dbReference>
<gene>
    <name evidence="2" type="ORF">MQE35_10500</name>
</gene>
<sequence>MSISDLYSSGFRERNRDHFASIVRVAMSDGTINEMEKEFLDRLAKNLDISEEEYEKIVENPSAYPINPPVLYESRLERLYDICKMVYSDHIADNDEMNLMMKLGVGLGFTPGNVEFIVKKAMYLLNLGVDIETFKEEIKHMNR</sequence>
<name>A0A9E7CSE8_9FLAO</name>
<evidence type="ECO:0000313" key="3">
    <source>
        <dbReference type="Proteomes" id="UP000831290"/>
    </source>
</evidence>
<organism evidence="2 3">
    <name type="scientific">Abyssalbus ytuae</name>
    <dbReference type="NCBI Taxonomy" id="2926907"/>
    <lineage>
        <taxon>Bacteria</taxon>
        <taxon>Pseudomonadati</taxon>
        <taxon>Bacteroidota</taxon>
        <taxon>Flavobacteriia</taxon>
        <taxon>Flavobacteriales</taxon>
        <taxon>Flavobacteriaceae</taxon>
        <taxon>Abyssalbus</taxon>
    </lineage>
</organism>
<dbReference type="Proteomes" id="UP000831290">
    <property type="component" value="Chromosome"/>
</dbReference>
<protein>
    <submittedName>
        <fullName evidence="2">TerB family tellurite resistance protein</fullName>
    </submittedName>
</protein>
<feature type="domain" description="Co-chaperone DjlA N-terminal" evidence="1">
    <location>
        <begin position="19"/>
        <end position="57"/>
    </location>
</feature>
<reference evidence="2" key="1">
    <citation type="submission" date="2022-03" db="EMBL/GenBank/DDBJ databases">
        <title>Description of Abyssus ytuae gen. nov., sp. nov., a novel member of the family Flavobacteriaceae isolated from the sediment of Mariana Trench.</title>
        <authorList>
            <person name="Zhang J."/>
            <person name="Xu X."/>
        </authorList>
    </citation>
    <scope>NUCLEOTIDE SEQUENCE</scope>
    <source>
        <strain evidence="2">MT3330</strain>
    </source>
</reference>
<dbReference type="RefSeq" id="WP_255841332.1">
    <property type="nucleotide sequence ID" value="NZ_CP094358.1"/>
</dbReference>
<dbReference type="AlphaFoldDB" id="A0A9E7CSE8"/>
<dbReference type="InterPro" id="IPR007791">
    <property type="entry name" value="DjlA_N"/>
</dbReference>